<evidence type="ECO:0000256" key="3">
    <source>
        <dbReference type="SAM" id="SignalP"/>
    </source>
</evidence>
<keyword evidence="3" id="KW-0732">Signal</keyword>
<feature type="signal peptide" evidence="3">
    <location>
        <begin position="1"/>
        <end position="18"/>
    </location>
</feature>
<organism evidence="4 5">
    <name type="scientific">Stigmatella ashevillensis</name>
    <dbReference type="NCBI Taxonomy" id="2995309"/>
    <lineage>
        <taxon>Bacteria</taxon>
        <taxon>Pseudomonadati</taxon>
        <taxon>Myxococcota</taxon>
        <taxon>Myxococcia</taxon>
        <taxon>Myxococcales</taxon>
        <taxon>Cystobacterineae</taxon>
        <taxon>Archangiaceae</taxon>
        <taxon>Stigmatella</taxon>
    </lineage>
</organism>
<accession>A0ABT5DGW8</accession>
<dbReference type="EMBL" id="JAQNDM010000002">
    <property type="protein sequence ID" value="MDC0712776.1"/>
    <property type="molecule type" value="Genomic_DNA"/>
</dbReference>
<name>A0ABT5DGW8_9BACT</name>
<sequence length="98" mass="10317">MSMKAWMTVVMFSVGSLAACGPSEELEQARGEVETLRKENATLKTRAGELEGTLKKATQERDQLKAVVGRLPAAPAPAATPTPANPVPVKKGSATARK</sequence>
<feature type="compositionally biased region" description="Pro residues" evidence="2">
    <location>
        <begin position="74"/>
        <end position="86"/>
    </location>
</feature>
<dbReference type="Proteomes" id="UP001221838">
    <property type="component" value="Unassembled WGS sequence"/>
</dbReference>
<dbReference type="SUPFAM" id="SSF75704">
    <property type="entry name" value="Mitotic arrest deficient-like 1, Mad1"/>
    <property type="match status" value="1"/>
</dbReference>
<gene>
    <name evidence="4" type="ORF">POL68_30225</name>
</gene>
<proteinExistence type="predicted"/>
<feature type="region of interest" description="Disordered" evidence="2">
    <location>
        <begin position="70"/>
        <end position="98"/>
    </location>
</feature>
<evidence type="ECO:0008006" key="6">
    <source>
        <dbReference type="Google" id="ProtNLM"/>
    </source>
</evidence>
<keyword evidence="5" id="KW-1185">Reference proteome</keyword>
<evidence type="ECO:0000256" key="2">
    <source>
        <dbReference type="SAM" id="MobiDB-lite"/>
    </source>
</evidence>
<feature type="chain" id="PRO_5046036364" description="Lipoprotein" evidence="3">
    <location>
        <begin position="19"/>
        <end position="98"/>
    </location>
</feature>
<protein>
    <recommendedName>
        <fullName evidence="6">Lipoprotein</fullName>
    </recommendedName>
</protein>
<dbReference type="PROSITE" id="PS51257">
    <property type="entry name" value="PROKAR_LIPOPROTEIN"/>
    <property type="match status" value="1"/>
</dbReference>
<dbReference type="RefSeq" id="WP_272142911.1">
    <property type="nucleotide sequence ID" value="NZ_JAQNDM010000002.1"/>
</dbReference>
<keyword evidence="1" id="KW-0175">Coiled coil</keyword>
<evidence type="ECO:0000256" key="1">
    <source>
        <dbReference type="SAM" id="Coils"/>
    </source>
</evidence>
<reference evidence="4 5" key="1">
    <citation type="submission" date="2022-11" db="EMBL/GenBank/DDBJ databases">
        <title>Minimal conservation of predation-associated metabolite biosynthetic gene clusters underscores biosynthetic potential of Myxococcota including descriptions for ten novel species: Archangium lansinium sp. nov., Myxococcus landrumus sp. nov., Nannocystis bai.</title>
        <authorList>
            <person name="Ahearne A."/>
            <person name="Stevens C."/>
            <person name="Dowd S."/>
        </authorList>
    </citation>
    <scope>NUCLEOTIDE SEQUENCE [LARGE SCALE GENOMIC DNA]</scope>
    <source>
        <strain evidence="4 5">NCWAL01</strain>
    </source>
</reference>
<feature type="coiled-coil region" evidence="1">
    <location>
        <begin position="26"/>
        <end position="67"/>
    </location>
</feature>
<comment type="caution">
    <text evidence="4">The sequence shown here is derived from an EMBL/GenBank/DDBJ whole genome shotgun (WGS) entry which is preliminary data.</text>
</comment>
<evidence type="ECO:0000313" key="5">
    <source>
        <dbReference type="Proteomes" id="UP001221838"/>
    </source>
</evidence>
<evidence type="ECO:0000313" key="4">
    <source>
        <dbReference type="EMBL" id="MDC0712776.1"/>
    </source>
</evidence>